<gene>
    <name evidence="1" type="ORF">RPERSI_LOCUS13781</name>
</gene>
<sequence length="233" mass="26779">MERSSIYWDGVSLLTELKASIRSMSMLIWAYVDESEGTEERDRLEKKSAINLLVGFAYSTMHKLREEDGKICADLKPFISNFNYGFDGQGGYSDTNLDILSCLLAYFQKISKEKKANDIAISNLNENLVKMINCVSNLEKILRTPQPLASFSFPKHAYRIGYEVENPFGNDSNNINLNAFCSRIERETKIIMSRPRPTFEKIFSYELDRKATEEIFSYELARKATEEITIEVN</sequence>
<dbReference type="Proteomes" id="UP000789920">
    <property type="component" value="Unassembled WGS sequence"/>
</dbReference>
<proteinExistence type="predicted"/>
<accession>A0ACA9QDG4</accession>
<feature type="non-terminal residue" evidence="1">
    <location>
        <position position="1"/>
    </location>
</feature>
<comment type="caution">
    <text evidence="1">The sequence shown here is derived from an EMBL/GenBank/DDBJ whole genome shotgun (WGS) entry which is preliminary data.</text>
</comment>
<organism evidence="1 2">
    <name type="scientific">Racocetra persica</name>
    <dbReference type="NCBI Taxonomy" id="160502"/>
    <lineage>
        <taxon>Eukaryota</taxon>
        <taxon>Fungi</taxon>
        <taxon>Fungi incertae sedis</taxon>
        <taxon>Mucoromycota</taxon>
        <taxon>Glomeromycotina</taxon>
        <taxon>Glomeromycetes</taxon>
        <taxon>Diversisporales</taxon>
        <taxon>Gigasporaceae</taxon>
        <taxon>Racocetra</taxon>
    </lineage>
</organism>
<reference evidence="1" key="1">
    <citation type="submission" date="2021-06" db="EMBL/GenBank/DDBJ databases">
        <authorList>
            <person name="Kallberg Y."/>
            <person name="Tangrot J."/>
            <person name="Rosling A."/>
        </authorList>
    </citation>
    <scope>NUCLEOTIDE SEQUENCE</scope>
    <source>
        <strain evidence="1">MA461A</strain>
    </source>
</reference>
<protein>
    <submittedName>
        <fullName evidence="1">23061_t:CDS:1</fullName>
    </submittedName>
</protein>
<feature type="non-terminal residue" evidence="1">
    <location>
        <position position="233"/>
    </location>
</feature>
<evidence type="ECO:0000313" key="1">
    <source>
        <dbReference type="EMBL" id="CAG8747091.1"/>
    </source>
</evidence>
<evidence type="ECO:0000313" key="2">
    <source>
        <dbReference type="Proteomes" id="UP000789920"/>
    </source>
</evidence>
<keyword evidence="2" id="KW-1185">Reference proteome</keyword>
<dbReference type="EMBL" id="CAJVQC010030946">
    <property type="protein sequence ID" value="CAG8747091.1"/>
    <property type="molecule type" value="Genomic_DNA"/>
</dbReference>
<name>A0ACA9QDG4_9GLOM</name>